<dbReference type="AlphaFoldDB" id="A0A0A9AVU2"/>
<reference evidence="1" key="2">
    <citation type="journal article" date="2015" name="Data Brief">
        <title>Shoot transcriptome of the giant reed, Arundo donax.</title>
        <authorList>
            <person name="Barrero R.A."/>
            <person name="Guerrero F.D."/>
            <person name="Moolhuijzen P."/>
            <person name="Goolsby J.A."/>
            <person name="Tidwell J."/>
            <person name="Bellgard S.E."/>
            <person name="Bellgard M.I."/>
        </authorList>
    </citation>
    <scope>NUCLEOTIDE SEQUENCE</scope>
    <source>
        <tissue evidence="1">Shoot tissue taken approximately 20 cm above the soil surface</tissue>
    </source>
</reference>
<name>A0A0A9AVU2_ARUDO</name>
<protein>
    <submittedName>
        <fullName evidence="1">Uncharacterized protein</fullName>
    </submittedName>
</protein>
<proteinExistence type="predicted"/>
<reference evidence="1" key="1">
    <citation type="submission" date="2014-09" db="EMBL/GenBank/DDBJ databases">
        <authorList>
            <person name="Magalhaes I.L.F."/>
            <person name="Oliveira U."/>
            <person name="Santos F.R."/>
            <person name="Vidigal T.H.D.A."/>
            <person name="Brescovit A.D."/>
            <person name="Santos A.J."/>
        </authorList>
    </citation>
    <scope>NUCLEOTIDE SEQUENCE</scope>
    <source>
        <tissue evidence="1">Shoot tissue taken approximately 20 cm above the soil surface</tissue>
    </source>
</reference>
<sequence>MPGCTLERKYHENSKPSALPDCKLFV</sequence>
<organism evidence="1">
    <name type="scientific">Arundo donax</name>
    <name type="common">Giant reed</name>
    <name type="synonym">Donax arundinaceus</name>
    <dbReference type="NCBI Taxonomy" id="35708"/>
    <lineage>
        <taxon>Eukaryota</taxon>
        <taxon>Viridiplantae</taxon>
        <taxon>Streptophyta</taxon>
        <taxon>Embryophyta</taxon>
        <taxon>Tracheophyta</taxon>
        <taxon>Spermatophyta</taxon>
        <taxon>Magnoliopsida</taxon>
        <taxon>Liliopsida</taxon>
        <taxon>Poales</taxon>
        <taxon>Poaceae</taxon>
        <taxon>PACMAD clade</taxon>
        <taxon>Arundinoideae</taxon>
        <taxon>Arundineae</taxon>
        <taxon>Arundo</taxon>
    </lineage>
</organism>
<dbReference type="EMBL" id="GBRH01243907">
    <property type="protein sequence ID" value="JAD53988.1"/>
    <property type="molecule type" value="Transcribed_RNA"/>
</dbReference>
<accession>A0A0A9AVU2</accession>
<evidence type="ECO:0000313" key="1">
    <source>
        <dbReference type="EMBL" id="JAD53988.1"/>
    </source>
</evidence>